<dbReference type="AlphaFoldDB" id="A0A8A0RR48"/>
<organism evidence="1 2">
    <name type="scientific">Koleobacter methoxysyntrophicus</name>
    <dbReference type="NCBI Taxonomy" id="2751313"/>
    <lineage>
        <taxon>Bacteria</taxon>
        <taxon>Bacillati</taxon>
        <taxon>Bacillota</taxon>
        <taxon>Clostridia</taxon>
        <taxon>Koleobacterales</taxon>
        <taxon>Koleobacteraceae</taxon>
        <taxon>Koleobacter</taxon>
    </lineage>
</organism>
<dbReference type="EMBL" id="CP059066">
    <property type="protein sequence ID" value="QSQ09676.1"/>
    <property type="molecule type" value="Genomic_DNA"/>
</dbReference>
<proteinExistence type="predicted"/>
<dbReference type="KEGG" id="kme:H0A61_02055"/>
<sequence length="211" mass="23870">MWVLLSLVGGFFLWLFIRINREKPIAKFIEGCIKKYNLPDYIELDIKLIPQQKKYINYYLYGYPPIDKQRNHKSRIKVYSWVDDDSLNLLDGEIDFAHLLKSNVYLNHVREHTFGKISIPIQDIITYSVEVESFNKVTGGGSSLGGAIVGSALAGGTGAIIGSRKTVESERSGEFKVAIKYKFEDKTRCILLSGGNIYSQLLLKIPDKEAT</sequence>
<protein>
    <submittedName>
        <fullName evidence="1">Uncharacterized protein</fullName>
    </submittedName>
</protein>
<dbReference type="Proteomes" id="UP000662904">
    <property type="component" value="Chromosome"/>
</dbReference>
<gene>
    <name evidence="1" type="ORF">H0A61_02055</name>
</gene>
<keyword evidence="2" id="KW-1185">Reference proteome</keyword>
<evidence type="ECO:0000313" key="2">
    <source>
        <dbReference type="Proteomes" id="UP000662904"/>
    </source>
</evidence>
<reference evidence="1" key="1">
    <citation type="submission" date="2020-07" db="EMBL/GenBank/DDBJ databases">
        <title>Koleobacter methoxysyntrophicus gen. nov., sp. nov., a novel anaerobic bacterium isolated from deep subsurface oil field and proposal of Koleobacterales ord. nov. in the phylum Firmicutes.</title>
        <authorList>
            <person name="Sakamoto S."/>
            <person name="Tamaki H."/>
        </authorList>
    </citation>
    <scope>NUCLEOTIDE SEQUENCE</scope>
    <source>
        <strain evidence="1">NRmbB1</strain>
    </source>
</reference>
<evidence type="ECO:0000313" key="1">
    <source>
        <dbReference type="EMBL" id="QSQ09676.1"/>
    </source>
</evidence>
<name>A0A8A0RR48_9FIRM</name>
<accession>A0A8A0RR48</accession>